<dbReference type="Pfam" id="PF07681">
    <property type="entry name" value="DoxX"/>
    <property type="match status" value="1"/>
</dbReference>
<dbReference type="RefSeq" id="WP_130854563.1">
    <property type="nucleotide sequence ID" value="NZ_JBHLWO010000001.1"/>
</dbReference>
<comment type="subcellular location">
    <subcellularLocation>
        <location evidence="1">Cell membrane</location>
        <topology evidence="1">Multi-pass membrane protein</topology>
    </subcellularLocation>
</comment>
<keyword evidence="9" id="KW-1185">Reference proteome</keyword>
<dbReference type="Proteomes" id="UP001589774">
    <property type="component" value="Unassembled WGS sequence"/>
</dbReference>
<accession>A0ABV6HF57</accession>
<keyword evidence="6 7" id="KW-0472">Membrane</keyword>
<comment type="caution">
    <text evidence="8">The sequence shown here is derived from an EMBL/GenBank/DDBJ whole genome shotgun (WGS) entry which is preliminary data.</text>
</comment>
<organism evidence="8 9">
    <name type="scientific">Olivibacter oleidegradans</name>
    <dbReference type="NCBI Taxonomy" id="760123"/>
    <lineage>
        <taxon>Bacteria</taxon>
        <taxon>Pseudomonadati</taxon>
        <taxon>Bacteroidota</taxon>
        <taxon>Sphingobacteriia</taxon>
        <taxon>Sphingobacteriales</taxon>
        <taxon>Sphingobacteriaceae</taxon>
        <taxon>Olivibacter</taxon>
    </lineage>
</organism>
<evidence type="ECO:0000256" key="2">
    <source>
        <dbReference type="ARBA" id="ARBA00006679"/>
    </source>
</evidence>
<evidence type="ECO:0000256" key="6">
    <source>
        <dbReference type="ARBA" id="ARBA00023136"/>
    </source>
</evidence>
<keyword evidence="3" id="KW-1003">Cell membrane</keyword>
<feature type="transmembrane region" description="Helical" evidence="7">
    <location>
        <begin position="84"/>
        <end position="100"/>
    </location>
</feature>
<evidence type="ECO:0000256" key="7">
    <source>
        <dbReference type="SAM" id="Phobius"/>
    </source>
</evidence>
<name>A0ABV6HF57_9SPHI</name>
<evidence type="ECO:0000256" key="3">
    <source>
        <dbReference type="ARBA" id="ARBA00022475"/>
    </source>
</evidence>
<feature type="transmembrane region" description="Helical" evidence="7">
    <location>
        <begin position="51"/>
        <end position="77"/>
    </location>
</feature>
<dbReference type="PANTHER" id="PTHR33452:SF1">
    <property type="entry name" value="INNER MEMBRANE PROTEIN YPHA-RELATED"/>
    <property type="match status" value="1"/>
</dbReference>
<dbReference type="InterPro" id="IPR032808">
    <property type="entry name" value="DoxX"/>
</dbReference>
<reference evidence="8 9" key="1">
    <citation type="submission" date="2024-09" db="EMBL/GenBank/DDBJ databases">
        <authorList>
            <person name="Sun Q."/>
            <person name="Mori K."/>
        </authorList>
    </citation>
    <scope>NUCLEOTIDE SEQUENCE [LARGE SCALE GENOMIC DNA]</scope>
    <source>
        <strain evidence="8 9">CCM 7765</strain>
    </source>
</reference>
<evidence type="ECO:0000256" key="5">
    <source>
        <dbReference type="ARBA" id="ARBA00022989"/>
    </source>
</evidence>
<proteinExistence type="inferred from homology"/>
<dbReference type="EMBL" id="JBHLWO010000001">
    <property type="protein sequence ID" value="MFC0317529.1"/>
    <property type="molecule type" value="Genomic_DNA"/>
</dbReference>
<gene>
    <name evidence="8" type="ORF">ACFFI0_04375</name>
</gene>
<keyword evidence="4 7" id="KW-0812">Transmembrane</keyword>
<evidence type="ECO:0000256" key="4">
    <source>
        <dbReference type="ARBA" id="ARBA00022692"/>
    </source>
</evidence>
<sequence>MAILSTLGNYKNTGLLIIRLALGAMFITYGYPKIMGGPEMWRGVGTSMNHVGITFGYMFWGFLAAVTETLGGFLLIIGLAFRPAALLLAFVMLVAALHHYKTEGFMSAGHPIELLFVFIGLALVGPGKYSVDKR</sequence>
<evidence type="ECO:0000256" key="1">
    <source>
        <dbReference type="ARBA" id="ARBA00004651"/>
    </source>
</evidence>
<evidence type="ECO:0000313" key="9">
    <source>
        <dbReference type="Proteomes" id="UP001589774"/>
    </source>
</evidence>
<keyword evidence="5 7" id="KW-1133">Transmembrane helix</keyword>
<protein>
    <submittedName>
        <fullName evidence="8">DoxX family protein</fullName>
    </submittedName>
</protein>
<evidence type="ECO:0000313" key="8">
    <source>
        <dbReference type="EMBL" id="MFC0317529.1"/>
    </source>
</evidence>
<dbReference type="InterPro" id="IPR051907">
    <property type="entry name" value="DoxX-like_oxidoreductase"/>
</dbReference>
<dbReference type="PANTHER" id="PTHR33452">
    <property type="entry name" value="OXIDOREDUCTASE CATD-RELATED"/>
    <property type="match status" value="1"/>
</dbReference>
<feature type="transmembrane region" description="Helical" evidence="7">
    <location>
        <begin position="12"/>
        <end position="31"/>
    </location>
</feature>
<comment type="similarity">
    <text evidence="2">Belongs to the DoxX family.</text>
</comment>
<feature type="transmembrane region" description="Helical" evidence="7">
    <location>
        <begin position="112"/>
        <end position="131"/>
    </location>
</feature>